<protein>
    <submittedName>
        <fullName evidence="2">Uncharacterized protein</fullName>
    </submittedName>
</protein>
<dbReference type="GeneID" id="97277414"/>
<dbReference type="RefSeq" id="WP_022524254.1">
    <property type="nucleotide sequence ID" value="NZ_BJOI01000039.1"/>
</dbReference>
<dbReference type="Proteomes" id="UP000185024">
    <property type="component" value="Unassembled WGS sequence"/>
</dbReference>
<sequence>MTDHNQNIPLRGRKASHEHPQFPRQDWQLEYQNGDTQLSYWDWVAKVREETRSLHHHAGI</sequence>
<reference evidence="2 3" key="1">
    <citation type="submission" date="2016-11" db="EMBL/GenBank/DDBJ databases">
        <authorList>
            <person name="Jaros S."/>
            <person name="Januszkiewicz K."/>
            <person name="Wedrychowicz H."/>
        </authorList>
    </citation>
    <scope>NUCLEOTIDE SEQUENCE [LARGE SCALE GENOMIC DNA]</scope>
    <source>
        <strain evidence="2 3">ACAM 239</strain>
    </source>
</reference>
<organism evidence="2 3">
    <name type="scientific">Vreelandella aquamarina</name>
    <dbReference type="NCBI Taxonomy" id="77097"/>
    <lineage>
        <taxon>Bacteria</taxon>
        <taxon>Pseudomonadati</taxon>
        <taxon>Pseudomonadota</taxon>
        <taxon>Gammaproteobacteria</taxon>
        <taxon>Oceanospirillales</taxon>
        <taxon>Halomonadaceae</taxon>
        <taxon>Vreelandella</taxon>
    </lineage>
</organism>
<evidence type="ECO:0000313" key="2">
    <source>
        <dbReference type="EMBL" id="SIN88810.1"/>
    </source>
</evidence>
<proteinExistence type="predicted"/>
<evidence type="ECO:0000313" key="3">
    <source>
        <dbReference type="Proteomes" id="UP000185024"/>
    </source>
</evidence>
<evidence type="ECO:0000256" key="1">
    <source>
        <dbReference type="SAM" id="MobiDB-lite"/>
    </source>
</evidence>
<accession>A0A1N6ELG2</accession>
<gene>
    <name evidence="2" type="ORF">SAMN05878438_3848</name>
</gene>
<feature type="region of interest" description="Disordered" evidence="1">
    <location>
        <begin position="1"/>
        <end position="21"/>
    </location>
</feature>
<name>A0A1N6ELG2_9GAMM</name>
<dbReference type="AlphaFoldDB" id="A0A1N6ELG2"/>
<dbReference type="EMBL" id="FSQX01000002">
    <property type="protein sequence ID" value="SIN88810.1"/>
    <property type="molecule type" value="Genomic_DNA"/>
</dbReference>